<organism evidence="1">
    <name type="scientific">uncultured Caudovirales phage</name>
    <dbReference type="NCBI Taxonomy" id="2100421"/>
    <lineage>
        <taxon>Viruses</taxon>
        <taxon>Duplodnaviria</taxon>
        <taxon>Heunggongvirae</taxon>
        <taxon>Uroviricota</taxon>
        <taxon>Caudoviricetes</taxon>
        <taxon>Peduoviridae</taxon>
        <taxon>Maltschvirus</taxon>
        <taxon>Maltschvirus maltsch</taxon>
    </lineage>
</organism>
<evidence type="ECO:0000313" key="1">
    <source>
        <dbReference type="EMBL" id="CAB4125343.1"/>
    </source>
</evidence>
<proteinExistence type="predicted"/>
<gene>
    <name evidence="1" type="ORF">UFOVP54_115</name>
</gene>
<name>A0A6J5KWR9_9CAUD</name>
<dbReference type="EMBL" id="LR796188">
    <property type="protein sequence ID" value="CAB4125343.1"/>
    <property type="molecule type" value="Genomic_DNA"/>
</dbReference>
<protein>
    <submittedName>
        <fullName evidence="1">Uncharacterized protein</fullName>
    </submittedName>
</protein>
<reference evidence="1" key="1">
    <citation type="submission" date="2020-04" db="EMBL/GenBank/DDBJ databases">
        <authorList>
            <person name="Chiriac C."/>
            <person name="Salcher M."/>
            <person name="Ghai R."/>
            <person name="Kavagutti S V."/>
        </authorList>
    </citation>
    <scope>NUCLEOTIDE SEQUENCE</scope>
</reference>
<accession>A0A6J5KWR9</accession>
<sequence>MTVRELIESLSKIQDQDIRVMTKGYEGGVDDIVIGNGIDNNTIVIPAPIDIALNVYTEWYYGRHERVNDMREDMDRYHIVKAIVL</sequence>